<gene>
    <name evidence="1" type="ORF">PAXRUDRAFT_20814</name>
</gene>
<dbReference type="HOGENOM" id="CLU_1938838_0_0_1"/>
<dbReference type="EMBL" id="KN829714">
    <property type="protein sequence ID" value="KIK73469.1"/>
    <property type="molecule type" value="Genomic_DNA"/>
</dbReference>
<dbReference type="Proteomes" id="UP000054538">
    <property type="component" value="Unassembled WGS sequence"/>
</dbReference>
<name>A0A0D0D0Z8_9AGAM</name>
<organism evidence="1 2">
    <name type="scientific">Paxillus rubicundulus Ve08.2h10</name>
    <dbReference type="NCBI Taxonomy" id="930991"/>
    <lineage>
        <taxon>Eukaryota</taxon>
        <taxon>Fungi</taxon>
        <taxon>Dikarya</taxon>
        <taxon>Basidiomycota</taxon>
        <taxon>Agaricomycotina</taxon>
        <taxon>Agaricomycetes</taxon>
        <taxon>Agaricomycetidae</taxon>
        <taxon>Boletales</taxon>
        <taxon>Paxilineae</taxon>
        <taxon>Paxillaceae</taxon>
        <taxon>Paxillus</taxon>
    </lineage>
</organism>
<sequence>MAFSRRDHTTKHVKTNHGLSPEEPCFVLLDQASKVKCMTGSPTNPIDTLAGSRAHTGNMANCKASGSGSGSGSEHLKHPAGQLIGHRMACLQLTPPDKQEWWFAMGRLSFQLAFDWIQKLTISLEAECWI</sequence>
<keyword evidence="2" id="KW-1185">Reference proteome</keyword>
<reference evidence="1 2" key="1">
    <citation type="submission" date="2014-04" db="EMBL/GenBank/DDBJ databases">
        <authorList>
            <consortium name="DOE Joint Genome Institute"/>
            <person name="Kuo A."/>
            <person name="Kohler A."/>
            <person name="Jargeat P."/>
            <person name="Nagy L.G."/>
            <person name="Floudas D."/>
            <person name="Copeland A."/>
            <person name="Barry K.W."/>
            <person name="Cichocki N."/>
            <person name="Veneault-Fourrey C."/>
            <person name="LaButti K."/>
            <person name="Lindquist E.A."/>
            <person name="Lipzen A."/>
            <person name="Lundell T."/>
            <person name="Morin E."/>
            <person name="Murat C."/>
            <person name="Sun H."/>
            <person name="Tunlid A."/>
            <person name="Henrissat B."/>
            <person name="Grigoriev I.V."/>
            <person name="Hibbett D.S."/>
            <person name="Martin F."/>
            <person name="Nordberg H.P."/>
            <person name="Cantor M.N."/>
            <person name="Hua S.X."/>
        </authorList>
    </citation>
    <scope>NUCLEOTIDE SEQUENCE [LARGE SCALE GENOMIC DNA]</scope>
    <source>
        <strain evidence="1 2">Ve08.2h10</strain>
    </source>
</reference>
<evidence type="ECO:0000313" key="2">
    <source>
        <dbReference type="Proteomes" id="UP000054538"/>
    </source>
</evidence>
<dbReference type="AlphaFoldDB" id="A0A0D0D0Z8"/>
<reference evidence="2" key="2">
    <citation type="submission" date="2015-01" db="EMBL/GenBank/DDBJ databases">
        <title>Evolutionary Origins and Diversification of the Mycorrhizal Mutualists.</title>
        <authorList>
            <consortium name="DOE Joint Genome Institute"/>
            <consortium name="Mycorrhizal Genomics Consortium"/>
            <person name="Kohler A."/>
            <person name="Kuo A."/>
            <person name="Nagy L.G."/>
            <person name="Floudas D."/>
            <person name="Copeland A."/>
            <person name="Barry K.W."/>
            <person name="Cichocki N."/>
            <person name="Veneault-Fourrey C."/>
            <person name="LaButti K."/>
            <person name="Lindquist E.A."/>
            <person name="Lipzen A."/>
            <person name="Lundell T."/>
            <person name="Morin E."/>
            <person name="Murat C."/>
            <person name="Riley R."/>
            <person name="Ohm R."/>
            <person name="Sun H."/>
            <person name="Tunlid A."/>
            <person name="Henrissat B."/>
            <person name="Grigoriev I.V."/>
            <person name="Hibbett D.S."/>
            <person name="Martin F."/>
        </authorList>
    </citation>
    <scope>NUCLEOTIDE SEQUENCE [LARGE SCALE GENOMIC DNA]</scope>
    <source>
        <strain evidence="2">Ve08.2h10</strain>
    </source>
</reference>
<dbReference type="InParanoid" id="A0A0D0D0Z8"/>
<accession>A0A0D0D0Z8</accession>
<proteinExistence type="predicted"/>
<protein>
    <submittedName>
        <fullName evidence="1">Unplaced genomic scaffold scaffold_4892, whole genome shotgun sequence</fullName>
    </submittedName>
</protein>
<evidence type="ECO:0000313" key="1">
    <source>
        <dbReference type="EMBL" id="KIK73469.1"/>
    </source>
</evidence>